<keyword evidence="4" id="KW-1003">Cell membrane</keyword>
<feature type="transmembrane region" description="Helical" evidence="8">
    <location>
        <begin position="80"/>
        <end position="102"/>
    </location>
</feature>
<keyword evidence="5 8" id="KW-0812">Transmembrane</keyword>
<dbReference type="Gene3D" id="1.20.1250.20">
    <property type="entry name" value="MFS general substrate transporter like domains"/>
    <property type="match status" value="1"/>
</dbReference>
<dbReference type="Gene3D" id="1.20.1720.10">
    <property type="entry name" value="Multidrug resistance protein D"/>
    <property type="match status" value="1"/>
</dbReference>
<dbReference type="InterPro" id="IPR004638">
    <property type="entry name" value="EmrB-like"/>
</dbReference>
<name>A0A1E4R7C9_9BACI</name>
<sequence>MSELINKKVLLTVLILGCFLSTLNQTLLNVALSNLMEVFSVSATTVQWLSTGFMLVNGVLVPITAYLMKRFSTRQLFISSMLFLLIGSIICAMAPNFALLLIGRMVQAVGAGIIMPLLMSIVMFIFPPEKRGSMMGLIGLAMIFAPAIAPTLAGFIIDYYSWRWLFIGLIPLVVIIILLAVKYLINVSETAKTKLDVVSVLLSTIGFGLILYGFSNAGSHGWDDKVVISTIIVGIVTIAIFCLRQIKSNDPLLNLSVFQNKVFTLTSIINMIVTMMMYADMILLPIYLQNGRGFTALDAGLLLLPGALVNAFMSPVTGKMYDRYGAKPLFIIGLIFIIPSMWIVTDLSETTSFTFLMIRTIFLRIGLSFITMPLNTAGLNALPKTLITHGTAVNNTLRQISGAIGAAVVITIFTAQTTSHAKSLLVETPNATAEMVRTLASILGSSDAYYFMTILAIIAFILTLFVPSKKMMQQNG</sequence>
<dbReference type="PROSITE" id="PS50850">
    <property type="entry name" value="MFS"/>
    <property type="match status" value="1"/>
</dbReference>
<dbReference type="AlphaFoldDB" id="A0A1E4R7C9"/>
<comment type="similarity">
    <text evidence="2">Belongs to the major facilitator superfamily. EmrB family.</text>
</comment>
<evidence type="ECO:0000256" key="8">
    <source>
        <dbReference type="SAM" id="Phobius"/>
    </source>
</evidence>
<dbReference type="PRINTS" id="PR01036">
    <property type="entry name" value="TCRTETB"/>
</dbReference>
<proteinExistence type="inferred from homology"/>
<organism evidence="10 11">
    <name type="scientific">Lysinibacillus fusiformis</name>
    <dbReference type="NCBI Taxonomy" id="28031"/>
    <lineage>
        <taxon>Bacteria</taxon>
        <taxon>Bacillati</taxon>
        <taxon>Bacillota</taxon>
        <taxon>Bacilli</taxon>
        <taxon>Bacillales</taxon>
        <taxon>Bacillaceae</taxon>
        <taxon>Lysinibacillus</taxon>
    </lineage>
</organism>
<protein>
    <submittedName>
        <fullName evidence="10">MFS transporter</fullName>
    </submittedName>
</protein>
<dbReference type="GO" id="GO:0022857">
    <property type="term" value="F:transmembrane transporter activity"/>
    <property type="evidence" value="ECO:0007669"/>
    <property type="project" value="InterPro"/>
</dbReference>
<evidence type="ECO:0000256" key="7">
    <source>
        <dbReference type="ARBA" id="ARBA00023136"/>
    </source>
</evidence>
<feature type="transmembrane region" description="Helical" evidence="8">
    <location>
        <begin position="197"/>
        <end position="214"/>
    </location>
</feature>
<evidence type="ECO:0000256" key="5">
    <source>
        <dbReference type="ARBA" id="ARBA00022692"/>
    </source>
</evidence>
<feature type="transmembrane region" description="Helical" evidence="8">
    <location>
        <begin position="263"/>
        <end position="288"/>
    </location>
</feature>
<dbReference type="PANTHER" id="PTHR42718:SF9">
    <property type="entry name" value="MAJOR FACILITATOR SUPERFAMILY MULTIDRUG TRANSPORTER MFSC"/>
    <property type="match status" value="1"/>
</dbReference>
<evidence type="ECO:0000256" key="4">
    <source>
        <dbReference type="ARBA" id="ARBA00022475"/>
    </source>
</evidence>
<dbReference type="InterPro" id="IPR011701">
    <property type="entry name" value="MFS"/>
</dbReference>
<evidence type="ECO:0000256" key="2">
    <source>
        <dbReference type="ARBA" id="ARBA00008537"/>
    </source>
</evidence>
<dbReference type="SUPFAM" id="SSF103473">
    <property type="entry name" value="MFS general substrate transporter"/>
    <property type="match status" value="1"/>
</dbReference>
<dbReference type="NCBIfam" id="TIGR00711">
    <property type="entry name" value="efflux_EmrB"/>
    <property type="match status" value="1"/>
</dbReference>
<dbReference type="RefSeq" id="WP_069481380.1">
    <property type="nucleotide sequence ID" value="NZ_KV766182.1"/>
</dbReference>
<keyword evidence="7 8" id="KW-0472">Membrane</keyword>
<feature type="domain" description="Major facilitator superfamily (MFS) profile" evidence="9">
    <location>
        <begin position="10"/>
        <end position="471"/>
    </location>
</feature>
<dbReference type="PANTHER" id="PTHR42718">
    <property type="entry name" value="MAJOR FACILITATOR SUPERFAMILY MULTIDRUG TRANSPORTER MFSC"/>
    <property type="match status" value="1"/>
</dbReference>
<keyword evidence="6 8" id="KW-1133">Transmembrane helix</keyword>
<feature type="transmembrane region" description="Helical" evidence="8">
    <location>
        <begin position="163"/>
        <end position="185"/>
    </location>
</feature>
<feature type="transmembrane region" description="Helical" evidence="8">
    <location>
        <begin position="138"/>
        <end position="157"/>
    </location>
</feature>
<evidence type="ECO:0000256" key="3">
    <source>
        <dbReference type="ARBA" id="ARBA00022448"/>
    </source>
</evidence>
<feature type="transmembrane region" description="Helical" evidence="8">
    <location>
        <begin position="448"/>
        <end position="466"/>
    </location>
</feature>
<dbReference type="Pfam" id="PF07690">
    <property type="entry name" value="MFS_1"/>
    <property type="match status" value="1"/>
</dbReference>
<dbReference type="InterPro" id="IPR036259">
    <property type="entry name" value="MFS_trans_sf"/>
</dbReference>
<accession>A0A1E4R7C9</accession>
<feature type="transmembrane region" description="Helical" evidence="8">
    <location>
        <begin position="48"/>
        <end position="68"/>
    </location>
</feature>
<gene>
    <name evidence="10" type="ORF">BG258_11010</name>
</gene>
<dbReference type="Proteomes" id="UP000094784">
    <property type="component" value="Unassembled WGS sequence"/>
</dbReference>
<dbReference type="OrthoDB" id="9816041at2"/>
<feature type="transmembrane region" description="Helical" evidence="8">
    <location>
        <begin position="356"/>
        <end position="375"/>
    </location>
</feature>
<comment type="subcellular location">
    <subcellularLocation>
        <location evidence="1">Cell membrane</location>
        <topology evidence="1">Multi-pass membrane protein</topology>
    </subcellularLocation>
</comment>
<feature type="transmembrane region" description="Helical" evidence="8">
    <location>
        <begin position="324"/>
        <end position="344"/>
    </location>
</feature>
<evidence type="ECO:0000313" key="10">
    <source>
        <dbReference type="EMBL" id="ODV56387.1"/>
    </source>
</evidence>
<reference evidence="10 11" key="1">
    <citation type="submission" date="2016-09" db="EMBL/GenBank/DDBJ databases">
        <title>Draft genome sequence of the soil isolate, Lysinibacillus fusiformis M5, a potential hypoxanthine producer.</title>
        <authorList>
            <person name="Gallegos-Monterrosa R."/>
            <person name="Maroti G."/>
            <person name="Balint B."/>
            <person name="Kovacs A.T."/>
        </authorList>
    </citation>
    <scope>NUCLEOTIDE SEQUENCE [LARGE SCALE GENOMIC DNA]</scope>
    <source>
        <strain evidence="10 11">M5</strain>
    </source>
</reference>
<evidence type="ECO:0000259" key="9">
    <source>
        <dbReference type="PROSITE" id="PS50850"/>
    </source>
</evidence>
<feature type="transmembrane region" description="Helical" evidence="8">
    <location>
        <begin position="108"/>
        <end position="126"/>
    </location>
</feature>
<feature type="transmembrane region" description="Helical" evidence="8">
    <location>
        <begin position="294"/>
        <end position="312"/>
    </location>
</feature>
<comment type="caution">
    <text evidence="10">The sequence shown here is derived from an EMBL/GenBank/DDBJ whole genome shotgun (WGS) entry which is preliminary data.</text>
</comment>
<keyword evidence="3" id="KW-0813">Transport</keyword>
<dbReference type="GO" id="GO:0005886">
    <property type="term" value="C:plasma membrane"/>
    <property type="evidence" value="ECO:0007669"/>
    <property type="project" value="UniProtKB-SubCell"/>
</dbReference>
<dbReference type="EMBL" id="MECQ01000001">
    <property type="protein sequence ID" value="ODV56387.1"/>
    <property type="molecule type" value="Genomic_DNA"/>
</dbReference>
<evidence type="ECO:0000256" key="1">
    <source>
        <dbReference type="ARBA" id="ARBA00004651"/>
    </source>
</evidence>
<dbReference type="InterPro" id="IPR020846">
    <property type="entry name" value="MFS_dom"/>
</dbReference>
<feature type="transmembrane region" description="Helical" evidence="8">
    <location>
        <begin position="396"/>
        <end position="415"/>
    </location>
</feature>
<feature type="transmembrane region" description="Helical" evidence="8">
    <location>
        <begin position="226"/>
        <end position="243"/>
    </location>
</feature>
<evidence type="ECO:0000256" key="6">
    <source>
        <dbReference type="ARBA" id="ARBA00022989"/>
    </source>
</evidence>
<evidence type="ECO:0000313" key="11">
    <source>
        <dbReference type="Proteomes" id="UP000094784"/>
    </source>
</evidence>
<dbReference type="CDD" id="cd17503">
    <property type="entry name" value="MFS_LmrB_MDR_like"/>
    <property type="match status" value="1"/>
</dbReference>